<comment type="caution">
    <text evidence="9">The sequence shown here is derived from an EMBL/GenBank/DDBJ whole genome shotgun (WGS) entry which is preliminary data.</text>
</comment>
<protein>
    <recommendedName>
        <fullName evidence="2 7">DNA repair protein RecO</fullName>
    </recommendedName>
    <alternativeName>
        <fullName evidence="6 7">Recombination protein O</fullName>
    </alternativeName>
</protein>
<comment type="similarity">
    <text evidence="1 7">Belongs to the RecO family.</text>
</comment>
<dbReference type="InterPro" id="IPR003717">
    <property type="entry name" value="RecO"/>
</dbReference>
<dbReference type="PANTHER" id="PTHR33991">
    <property type="entry name" value="DNA REPAIR PROTEIN RECO"/>
    <property type="match status" value="1"/>
</dbReference>
<keyword evidence="4 7" id="KW-0233">DNA recombination</keyword>
<feature type="domain" description="DNA replication/recombination mediator RecO N-terminal" evidence="8">
    <location>
        <begin position="1"/>
        <end position="76"/>
    </location>
</feature>
<keyword evidence="3 7" id="KW-0227">DNA damage</keyword>
<dbReference type="InterPro" id="IPR037278">
    <property type="entry name" value="ARFGAP/RecO"/>
</dbReference>
<evidence type="ECO:0000256" key="4">
    <source>
        <dbReference type="ARBA" id="ARBA00023172"/>
    </source>
</evidence>
<dbReference type="RefSeq" id="WP_377945731.1">
    <property type="nucleotide sequence ID" value="NZ_JBHUCX010000099.1"/>
</dbReference>
<dbReference type="Proteomes" id="UP001597079">
    <property type="component" value="Unassembled WGS sequence"/>
</dbReference>
<evidence type="ECO:0000256" key="5">
    <source>
        <dbReference type="ARBA" id="ARBA00023204"/>
    </source>
</evidence>
<evidence type="ECO:0000259" key="8">
    <source>
        <dbReference type="Pfam" id="PF11967"/>
    </source>
</evidence>
<keyword evidence="5 7" id="KW-0234">DNA repair</keyword>
<dbReference type="PANTHER" id="PTHR33991:SF1">
    <property type="entry name" value="DNA REPAIR PROTEIN RECO"/>
    <property type="match status" value="1"/>
</dbReference>
<evidence type="ECO:0000256" key="2">
    <source>
        <dbReference type="ARBA" id="ARBA00021310"/>
    </source>
</evidence>
<dbReference type="Gene3D" id="1.20.1440.120">
    <property type="entry name" value="Recombination protein O, C-terminal domain"/>
    <property type="match status" value="1"/>
</dbReference>
<dbReference type="SUPFAM" id="SSF50249">
    <property type="entry name" value="Nucleic acid-binding proteins"/>
    <property type="match status" value="1"/>
</dbReference>
<dbReference type="Pfam" id="PF11967">
    <property type="entry name" value="RecO_N"/>
    <property type="match status" value="1"/>
</dbReference>
<proteinExistence type="inferred from homology"/>
<evidence type="ECO:0000256" key="3">
    <source>
        <dbReference type="ARBA" id="ARBA00022763"/>
    </source>
</evidence>
<evidence type="ECO:0000256" key="7">
    <source>
        <dbReference type="HAMAP-Rule" id="MF_00201"/>
    </source>
</evidence>
<accession>A0ABW4JNN0</accession>
<dbReference type="InterPro" id="IPR022572">
    <property type="entry name" value="DNA_rep/recomb_RecO_N"/>
</dbReference>
<comment type="function">
    <text evidence="7">Involved in DNA repair and RecF pathway recombination.</text>
</comment>
<name>A0ABW4JNN0_9BACL</name>
<dbReference type="InterPro" id="IPR042242">
    <property type="entry name" value="RecO_C"/>
</dbReference>
<dbReference type="SUPFAM" id="SSF57863">
    <property type="entry name" value="ArfGap/RecO-like zinc finger"/>
    <property type="match status" value="1"/>
</dbReference>
<sequence length="258" mass="28855">MLYNTEAIVTKSVRYGENDAIVTLMTPTGRVSLMARSAMKPQSRLAAGVRLCAQGTYFIYQGRGMGKLQQVDLMASRRRLHENLDSAAYAAYFCELLLAAAPERPQADPAMYRQFIGLLDALIARPQDAELLARIWEAKICAWLGVSPDWRLCVRCGRPLAGPLRYHVQEGGILCRDCLQSTDYNRAFAVPEATAKILHLFERAVFEKLGKMNISVATTRALKQTLFYQLTEFAGLSLKSRDILHHLLDATVDEEGRS</sequence>
<evidence type="ECO:0000256" key="1">
    <source>
        <dbReference type="ARBA" id="ARBA00007452"/>
    </source>
</evidence>
<organism evidence="9 10">
    <name type="scientific">Alicyclobacillus fodiniaquatilis</name>
    <dbReference type="NCBI Taxonomy" id="1661150"/>
    <lineage>
        <taxon>Bacteria</taxon>
        <taxon>Bacillati</taxon>
        <taxon>Bacillota</taxon>
        <taxon>Bacilli</taxon>
        <taxon>Bacillales</taxon>
        <taxon>Alicyclobacillaceae</taxon>
        <taxon>Alicyclobacillus</taxon>
    </lineage>
</organism>
<dbReference type="HAMAP" id="MF_00201">
    <property type="entry name" value="RecO"/>
    <property type="match status" value="1"/>
</dbReference>
<dbReference type="Gene3D" id="2.40.50.140">
    <property type="entry name" value="Nucleic acid-binding proteins"/>
    <property type="match status" value="1"/>
</dbReference>
<evidence type="ECO:0000313" key="9">
    <source>
        <dbReference type="EMBL" id="MFD1677817.1"/>
    </source>
</evidence>
<gene>
    <name evidence="7 9" type="primary">recO</name>
    <name evidence="9" type="ORF">ACFSB2_24440</name>
</gene>
<dbReference type="Pfam" id="PF02565">
    <property type="entry name" value="RecO_C"/>
    <property type="match status" value="1"/>
</dbReference>
<keyword evidence="10" id="KW-1185">Reference proteome</keyword>
<evidence type="ECO:0000313" key="10">
    <source>
        <dbReference type="Proteomes" id="UP001597079"/>
    </source>
</evidence>
<dbReference type="InterPro" id="IPR012340">
    <property type="entry name" value="NA-bd_OB-fold"/>
</dbReference>
<reference evidence="10" key="1">
    <citation type="journal article" date="2019" name="Int. J. Syst. Evol. Microbiol.">
        <title>The Global Catalogue of Microorganisms (GCM) 10K type strain sequencing project: providing services to taxonomists for standard genome sequencing and annotation.</title>
        <authorList>
            <consortium name="The Broad Institute Genomics Platform"/>
            <consortium name="The Broad Institute Genome Sequencing Center for Infectious Disease"/>
            <person name="Wu L."/>
            <person name="Ma J."/>
        </authorList>
    </citation>
    <scope>NUCLEOTIDE SEQUENCE [LARGE SCALE GENOMIC DNA]</scope>
    <source>
        <strain evidence="10">CGMCC 1.12286</strain>
    </source>
</reference>
<evidence type="ECO:0000256" key="6">
    <source>
        <dbReference type="ARBA" id="ARBA00033409"/>
    </source>
</evidence>
<dbReference type="EMBL" id="JBHUCX010000099">
    <property type="protein sequence ID" value="MFD1677817.1"/>
    <property type="molecule type" value="Genomic_DNA"/>
</dbReference>
<dbReference type="NCBIfam" id="TIGR00613">
    <property type="entry name" value="reco"/>
    <property type="match status" value="1"/>
</dbReference>